<dbReference type="GO" id="GO:0009289">
    <property type="term" value="C:pilus"/>
    <property type="evidence" value="ECO:0007669"/>
    <property type="project" value="InterPro"/>
</dbReference>
<evidence type="ECO:0000256" key="1">
    <source>
        <dbReference type="ARBA" id="ARBA00009766"/>
    </source>
</evidence>
<evidence type="ECO:0008006" key="7">
    <source>
        <dbReference type="Google" id="ProtNLM"/>
    </source>
</evidence>
<comment type="similarity">
    <text evidence="1">Belongs to the CsgA/CsgB family.</text>
</comment>
<name>A0AA48HJ29_9RHOB</name>
<sequence>MFRQITLRRSLCIVIGAALLVSTGVASAQNFSTTNQSGFGNRAETTQAGRNFSAIAQDGADNLADVTQSGRHNISGVMQSGTGHEVSVDQEGDRSINAAAQVSSRLSSINMSAEGDHGGITSEFTLQSD</sequence>
<feature type="region of interest" description="Disordered" evidence="3">
    <location>
        <begin position="73"/>
        <end position="92"/>
    </location>
</feature>
<dbReference type="AlphaFoldDB" id="A0AA48HJ29"/>
<dbReference type="RefSeq" id="WP_338272494.1">
    <property type="nucleotide sequence ID" value="NZ_AP027266.1"/>
</dbReference>
<dbReference type="KEGG" id="rmai:MACH21_27060"/>
<dbReference type="InterPro" id="IPR009742">
    <property type="entry name" value="Curlin_rpt"/>
</dbReference>
<keyword evidence="6" id="KW-1185">Reference proteome</keyword>
<feature type="compositionally biased region" description="Polar residues" evidence="3">
    <location>
        <begin position="73"/>
        <end position="82"/>
    </location>
</feature>
<dbReference type="Proteomes" id="UP001337723">
    <property type="component" value="Chromosome"/>
</dbReference>
<feature type="region of interest" description="Disordered" evidence="3">
    <location>
        <begin position="110"/>
        <end position="129"/>
    </location>
</feature>
<evidence type="ECO:0000256" key="3">
    <source>
        <dbReference type="SAM" id="MobiDB-lite"/>
    </source>
</evidence>
<evidence type="ECO:0000256" key="4">
    <source>
        <dbReference type="SAM" id="SignalP"/>
    </source>
</evidence>
<proteinExistence type="inferred from homology"/>
<dbReference type="EMBL" id="AP027266">
    <property type="protein sequence ID" value="BDW86529.1"/>
    <property type="molecule type" value="Genomic_DNA"/>
</dbReference>
<evidence type="ECO:0000313" key="5">
    <source>
        <dbReference type="EMBL" id="BDW86529.1"/>
    </source>
</evidence>
<dbReference type="Pfam" id="PF07012">
    <property type="entry name" value="Curlin_rpt"/>
    <property type="match status" value="1"/>
</dbReference>
<protein>
    <recommendedName>
        <fullName evidence="7">Curlin associated repeat-containing protein</fullName>
    </recommendedName>
</protein>
<keyword evidence="2 4" id="KW-0732">Signal</keyword>
<evidence type="ECO:0000313" key="6">
    <source>
        <dbReference type="Proteomes" id="UP001337723"/>
    </source>
</evidence>
<organism evidence="5 6">
    <name type="scientific">Roseicyclus marinus</name>
    <dbReference type="NCBI Taxonomy" id="2161673"/>
    <lineage>
        <taxon>Bacteria</taxon>
        <taxon>Pseudomonadati</taxon>
        <taxon>Pseudomonadota</taxon>
        <taxon>Alphaproteobacteria</taxon>
        <taxon>Rhodobacterales</taxon>
        <taxon>Roseobacteraceae</taxon>
        <taxon>Roseicyclus</taxon>
    </lineage>
</organism>
<reference evidence="5 6" key="1">
    <citation type="submission" date="2023-01" db="EMBL/GenBank/DDBJ databases">
        <title>Complete genome sequence of Roseicyclus marinus strain Dej080120_10.</title>
        <authorList>
            <person name="Ueki S."/>
            <person name="Maruyama F."/>
        </authorList>
    </citation>
    <scope>NUCLEOTIDE SEQUENCE [LARGE SCALE GENOMIC DNA]</scope>
    <source>
        <strain evidence="5 6">Dej080120_10</strain>
    </source>
</reference>
<dbReference type="GO" id="GO:0007155">
    <property type="term" value="P:cell adhesion"/>
    <property type="evidence" value="ECO:0007669"/>
    <property type="project" value="InterPro"/>
</dbReference>
<evidence type="ECO:0000256" key="2">
    <source>
        <dbReference type="ARBA" id="ARBA00022729"/>
    </source>
</evidence>
<feature type="signal peptide" evidence="4">
    <location>
        <begin position="1"/>
        <end position="28"/>
    </location>
</feature>
<gene>
    <name evidence="5" type="ORF">MACH21_27060</name>
</gene>
<feature type="chain" id="PRO_5046572492" description="Curlin associated repeat-containing protein" evidence="4">
    <location>
        <begin position="29"/>
        <end position="129"/>
    </location>
</feature>
<accession>A0AA48HJ29</accession>